<evidence type="ECO:0000256" key="3">
    <source>
        <dbReference type="ARBA" id="ARBA00022679"/>
    </source>
</evidence>
<dbReference type="GO" id="GO:0032259">
    <property type="term" value="P:methylation"/>
    <property type="evidence" value="ECO:0007669"/>
    <property type="project" value="UniProtKB-KW"/>
</dbReference>
<evidence type="ECO:0000256" key="1">
    <source>
        <dbReference type="ARBA" id="ARBA00010815"/>
    </source>
</evidence>
<dbReference type="SUPFAM" id="SSF53335">
    <property type="entry name" value="S-adenosyl-L-methionine-dependent methyltransferases"/>
    <property type="match status" value="1"/>
</dbReference>
<dbReference type="Pfam" id="PF02353">
    <property type="entry name" value="CMAS"/>
    <property type="match status" value="1"/>
</dbReference>
<comment type="similarity">
    <text evidence="1">Belongs to the CFA/CMAS family.</text>
</comment>
<proteinExistence type="inferred from homology"/>
<dbReference type="Proteomes" id="UP000283513">
    <property type="component" value="Unassembled WGS sequence"/>
</dbReference>
<dbReference type="InterPro" id="IPR050723">
    <property type="entry name" value="CFA/CMAS"/>
</dbReference>
<dbReference type="OrthoDB" id="9782855at2"/>
<dbReference type="PANTHER" id="PTHR43667:SF1">
    <property type="entry name" value="CYCLOPROPANE-FATTY-ACYL-PHOSPHOLIPID SYNTHASE"/>
    <property type="match status" value="1"/>
</dbReference>
<evidence type="ECO:0000313" key="7">
    <source>
        <dbReference type="Proteomes" id="UP000283513"/>
    </source>
</evidence>
<dbReference type="InterPro" id="IPR029063">
    <property type="entry name" value="SAM-dependent_MTases_sf"/>
</dbReference>
<dbReference type="GO" id="GO:0008168">
    <property type="term" value="F:methyltransferase activity"/>
    <property type="evidence" value="ECO:0007669"/>
    <property type="project" value="UniProtKB-KW"/>
</dbReference>
<dbReference type="GO" id="GO:0006629">
    <property type="term" value="P:lipid metabolic process"/>
    <property type="evidence" value="ECO:0007669"/>
    <property type="project" value="UniProtKB-KW"/>
</dbReference>
<evidence type="ECO:0000256" key="2">
    <source>
        <dbReference type="ARBA" id="ARBA00022603"/>
    </source>
</evidence>
<keyword evidence="3" id="KW-0808">Transferase</keyword>
<organism evidence="6 7">
    <name type="scientific">Roseburia intestinalis</name>
    <dbReference type="NCBI Taxonomy" id="166486"/>
    <lineage>
        <taxon>Bacteria</taxon>
        <taxon>Bacillati</taxon>
        <taxon>Bacillota</taxon>
        <taxon>Clostridia</taxon>
        <taxon>Lachnospirales</taxon>
        <taxon>Lachnospiraceae</taxon>
        <taxon>Roseburia</taxon>
    </lineage>
</organism>
<evidence type="ECO:0000313" key="6">
    <source>
        <dbReference type="EMBL" id="RHC17370.1"/>
    </source>
</evidence>
<dbReference type="AlphaFoldDB" id="A0A413Z784"/>
<evidence type="ECO:0008006" key="8">
    <source>
        <dbReference type="Google" id="ProtNLM"/>
    </source>
</evidence>
<dbReference type="PANTHER" id="PTHR43667">
    <property type="entry name" value="CYCLOPROPANE-FATTY-ACYL-PHOSPHOLIPID SYNTHASE"/>
    <property type="match status" value="1"/>
</dbReference>
<keyword evidence="5" id="KW-0443">Lipid metabolism</keyword>
<name>A0A413Z784_9FIRM</name>
<accession>A0A413Z784</accession>
<keyword evidence="4" id="KW-0949">S-adenosyl-L-methionine</keyword>
<gene>
    <name evidence="6" type="ORF">DW856_07720</name>
</gene>
<reference evidence="6 7" key="1">
    <citation type="submission" date="2018-08" db="EMBL/GenBank/DDBJ databases">
        <title>A genome reference for cultivated species of the human gut microbiota.</title>
        <authorList>
            <person name="Zou Y."/>
            <person name="Xue W."/>
            <person name="Luo G."/>
        </authorList>
    </citation>
    <scope>NUCLEOTIDE SEQUENCE [LARGE SCALE GENOMIC DNA]</scope>
    <source>
        <strain evidence="6 7">AM37-1AC</strain>
    </source>
</reference>
<keyword evidence="2" id="KW-0489">Methyltransferase</keyword>
<dbReference type="Gene3D" id="3.40.50.150">
    <property type="entry name" value="Vaccinia Virus protein VP39"/>
    <property type="match status" value="1"/>
</dbReference>
<comment type="caution">
    <text evidence="6">The sequence shown here is derived from an EMBL/GenBank/DDBJ whole genome shotgun (WGS) entry which is preliminary data.</text>
</comment>
<sequence>MYLSQVHLYVKVVLKQGEIFLLHFISALKEYPGDAWIKKYIFPGGVVPGLREIMYIAGDKRFYTVGSESLRRHYNHTLLYWNKNFQDHRQEVVEMFDERFARMWELYLCACAATFMNGIIDLHQIIFTNDINNEIPMTKWY</sequence>
<protein>
    <recommendedName>
        <fullName evidence="8">Cyclopropane-fatty-acyl-phospholipid synthase</fullName>
    </recommendedName>
</protein>
<evidence type="ECO:0000256" key="5">
    <source>
        <dbReference type="ARBA" id="ARBA00023098"/>
    </source>
</evidence>
<evidence type="ECO:0000256" key="4">
    <source>
        <dbReference type="ARBA" id="ARBA00022691"/>
    </source>
</evidence>
<dbReference type="EMBL" id="QSHO01000006">
    <property type="protein sequence ID" value="RHC17370.1"/>
    <property type="molecule type" value="Genomic_DNA"/>
</dbReference>